<proteinExistence type="predicted"/>
<protein>
    <recommendedName>
        <fullName evidence="3">SUKH-4 immunity protein of toxin-antitoxin system</fullName>
    </recommendedName>
</protein>
<sequence>MERVFGADGVWRPTAEQLPPALTHGPTRAFLTEVGLPCAKVGRIGLDSLFLREEGLWAQDADGLYGASRPTGDGTVSDSCFKLMEHSDTVFVLDADSGAVDLFSPDGWDWGRGYGGRYAPSLPLFVRVLGLAAQTVARVDGIGRDEAIEEFDVRLDGLGLLEAHPNLWAQVFEYVDEYGDDVPED</sequence>
<evidence type="ECO:0000313" key="2">
    <source>
        <dbReference type="Proteomes" id="UP001501752"/>
    </source>
</evidence>
<comment type="caution">
    <text evidence="1">The sequence shown here is derived from an EMBL/GenBank/DDBJ whole genome shotgun (WGS) entry which is preliminary data.</text>
</comment>
<name>A0ABP9DAV8_9ACTN</name>
<dbReference type="Proteomes" id="UP001501752">
    <property type="component" value="Unassembled WGS sequence"/>
</dbReference>
<accession>A0ABP9DAV8</accession>
<dbReference type="InterPro" id="IPR025851">
    <property type="entry name" value="SUKH-4"/>
</dbReference>
<dbReference type="Pfam" id="PF14435">
    <property type="entry name" value="SUKH-4"/>
    <property type="match status" value="1"/>
</dbReference>
<dbReference type="RefSeq" id="WP_345695379.1">
    <property type="nucleotide sequence ID" value="NZ_BAABIS010000001.1"/>
</dbReference>
<gene>
    <name evidence="1" type="ORF">GCM10023235_08310</name>
</gene>
<evidence type="ECO:0000313" key="1">
    <source>
        <dbReference type="EMBL" id="GAA4835864.1"/>
    </source>
</evidence>
<dbReference type="EMBL" id="BAABIS010000001">
    <property type="protein sequence ID" value="GAA4835864.1"/>
    <property type="molecule type" value="Genomic_DNA"/>
</dbReference>
<keyword evidence="2" id="KW-1185">Reference proteome</keyword>
<evidence type="ECO:0008006" key="3">
    <source>
        <dbReference type="Google" id="ProtNLM"/>
    </source>
</evidence>
<organism evidence="1 2">
    <name type="scientific">Kitasatospora terrestris</name>
    <dbReference type="NCBI Taxonomy" id="258051"/>
    <lineage>
        <taxon>Bacteria</taxon>
        <taxon>Bacillati</taxon>
        <taxon>Actinomycetota</taxon>
        <taxon>Actinomycetes</taxon>
        <taxon>Kitasatosporales</taxon>
        <taxon>Streptomycetaceae</taxon>
        <taxon>Kitasatospora</taxon>
    </lineage>
</organism>
<reference evidence="2" key="1">
    <citation type="journal article" date="2019" name="Int. J. Syst. Evol. Microbiol.">
        <title>The Global Catalogue of Microorganisms (GCM) 10K type strain sequencing project: providing services to taxonomists for standard genome sequencing and annotation.</title>
        <authorList>
            <consortium name="The Broad Institute Genomics Platform"/>
            <consortium name="The Broad Institute Genome Sequencing Center for Infectious Disease"/>
            <person name="Wu L."/>
            <person name="Ma J."/>
        </authorList>
    </citation>
    <scope>NUCLEOTIDE SEQUENCE [LARGE SCALE GENOMIC DNA]</scope>
    <source>
        <strain evidence="2">JCM 13006</strain>
    </source>
</reference>